<protein>
    <submittedName>
        <fullName evidence="1">Uncharacterized protein</fullName>
    </submittedName>
</protein>
<comment type="caution">
    <text evidence="1">The sequence shown here is derived from an EMBL/GenBank/DDBJ whole genome shotgun (WGS) entry which is preliminary data.</text>
</comment>
<sequence>MKEKFKKELQILFHTLCDGLRQEIRQRNLANLATNKDFSLMNEREAGIASSLAGHLRLVGFNTQ</sequence>
<organism evidence="1">
    <name type="scientific">marine sediment metagenome</name>
    <dbReference type="NCBI Taxonomy" id="412755"/>
    <lineage>
        <taxon>unclassified sequences</taxon>
        <taxon>metagenomes</taxon>
        <taxon>ecological metagenomes</taxon>
    </lineage>
</organism>
<feature type="non-terminal residue" evidence="1">
    <location>
        <position position="64"/>
    </location>
</feature>
<dbReference type="AlphaFoldDB" id="X1HTY4"/>
<name>X1HTY4_9ZZZZ</name>
<reference evidence="1" key="1">
    <citation type="journal article" date="2014" name="Front. Microbiol.">
        <title>High frequency of phylogenetically diverse reductive dehalogenase-homologous genes in deep subseafloor sedimentary metagenomes.</title>
        <authorList>
            <person name="Kawai M."/>
            <person name="Futagami T."/>
            <person name="Toyoda A."/>
            <person name="Takaki Y."/>
            <person name="Nishi S."/>
            <person name="Hori S."/>
            <person name="Arai W."/>
            <person name="Tsubouchi T."/>
            <person name="Morono Y."/>
            <person name="Uchiyama I."/>
            <person name="Ito T."/>
            <person name="Fujiyama A."/>
            <person name="Inagaki F."/>
            <person name="Takami H."/>
        </authorList>
    </citation>
    <scope>NUCLEOTIDE SEQUENCE</scope>
    <source>
        <strain evidence="1">Expedition CK06-06</strain>
    </source>
</reference>
<proteinExistence type="predicted"/>
<dbReference type="EMBL" id="BARU01028698">
    <property type="protein sequence ID" value="GAH73621.1"/>
    <property type="molecule type" value="Genomic_DNA"/>
</dbReference>
<accession>X1HTY4</accession>
<evidence type="ECO:0000313" key="1">
    <source>
        <dbReference type="EMBL" id="GAH73621.1"/>
    </source>
</evidence>
<gene>
    <name evidence="1" type="ORF">S03H2_45773</name>
</gene>